<protein>
    <submittedName>
        <fullName evidence="2">Co2+/Mg2+ efflux protein ApaG</fullName>
    </submittedName>
</protein>
<evidence type="ECO:0000313" key="3">
    <source>
        <dbReference type="Proteomes" id="UP001168167"/>
    </source>
</evidence>
<feature type="domain" description="ApaG" evidence="1">
    <location>
        <begin position="7"/>
        <end position="131"/>
    </location>
</feature>
<dbReference type="InterPro" id="IPR007474">
    <property type="entry name" value="ApaG_domain"/>
</dbReference>
<dbReference type="NCBIfam" id="NF003967">
    <property type="entry name" value="PRK05461.1"/>
    <property type="match status" value="1"/>
</dbReference>
<dbReference type="PROSITE" id="PS51087">
    <property type="entry name" value="APAG"/>
    <property type="match status" value="1"/>
</dbReference>
<proteinExistence type="predicted"/>
<dbReference type="Proteomes" id="UP001168167">
    <property type="component" value="Unassembled WGS sequence"/>
</dbReference>
<name>A0ABT7QJB7_9GAMM</name>
<gene>
    <name evidence="2" type="primary">apaG</name>
    <name evidence="2" type="ORF">NQX30_00280</name>
</gene>
<reference evidence="2" key="2">
    <citation type="journal article" date="2023" name="Microbiome">
        <title>Synthase-selected sorting approach identifies a beta-lactone synthase in a nudibranch symbiotic bacterium.</title>
        <authorList>
            <person name="Dzunkova M."/>
            <person name="La Clair J.J."/>
            <person name="Tyml T."/>
            <person name="Doud D."/>
            <person name="Schulz F."/>
            <person name="Piquer-Esteban S."/>
            <person name="Porcel Sanchis D."/>
            <person name="Osborn A."/>
            <person name="Robinson D."/>
            <person name="Louie K.B."/>
            <person name="Bowen B.P."/>
            <person name="Bowers R.M."/>
            <person name="Lee J."/>
            <person name="Arnau V."/>
            <person name="Diaz-Villanueva W."/>
            <person name="Stepanauskas R."/>
            <person name="Gosliner T."/>
            <person name="Date S.V."/>
            <person name="Northen T.R."/>
            <person name="Cheng J.F."/>
            <person name="Burkart M.D."/>
            <person name="Woyke T."/>
        </authorList>
    </citation>
    <scope>NUCLEOTIDE SEQUENCE</scope>
    <source>
        <strain evidence="2">Df01</strain>
    </source>
</reference>
<reference evidence="2" key="1">
    <citation type="submission" date="2022-08" db="EMBL/GenBank/DDBJ databases">
        <authorList>
            <person name="Dzunkova M."/>
            <person name="La Clair J."/>
            <person name="Tyml T."/>
            <person name="Doud D."/>
            <person name="Schulz F."/>
            <person name="Piquer S."/>
            <person name="Porcel Sanchis D."/>
            <person name="Osborn A."/>
            <person name="Robinson D."/>
            <person name="Louie K.B."/>
            <person name="Bowen B.P."/>
            <person name="Bowers R."/>
            <person name="Lee J."/>
            <person name="Arnau Llombart V."/>
            <person name="Diaz Villanueva W."/>
            <person name="Gosliner T."/>
            <person name="Northen T."/>
            <person name="Cheng J.-F."/>
            <person name="Burkart M.D."/>
            <person name="Woyke T."/>
        </authorList>
    </citation>
    <scope>NUCLEOTIDE SEQUENCE</scope>
    <source>
        <strain evidence="2">Df01</strain>
    </source>
</reference>
<dbReference type="PANTHER" id="PTHR14289">
    <property type="entry name" value="F-BOX ONLY PROTEIN 3"/>
    <property type="match status" value="1"/>
</dbReference>
<dbReference type="InterPro" id="IPR036767">
    <property type="entry name" value="ApaG_sf"/>
</dbReference>
<keyword evidence="3" id="KW-1185">Reference proteome</keyword>
<accession>A0ABT7QJB7</accession>
<dbReference type="SUPFAM" id="SSF110069">
    <property type="entry name" value="ApaG-like"/>
    <property type="match status" value="1"/>
</dbReference>
<organism evidence="2 3">
    <name type="scientific">Candidatus Doriopsillibacter californiensis</name>
    <dbReference type="NCBI Taxonomy" id="2970740"/>
    <lineage>
        <taxon>Bacteria</taxon>
        <taxon>Pseudomonadati</taxon>
        <taxon>Pseudomonadota</taxon>
        <taxon>Gammaproteobacteria</taxon>
        <taxon>Candidatus Tethybacterales</taxon>
        <taxon>Candidatus Persebacteraceae</taxon>
        <taxon>Candidatus Doriopsillibacter</taxon>
    </lineage>
</organism>
<evidence type="ECO:0000313" key="2">
    <source>
        <dbReference type="EMBL" id="MDM5146828.1"/>
    </source>
</evidence>
<dbReference type="Gene3D" id="2.60.40.1470">
    <property type="entry name" value="ApaG domain"/>
    <property type="match status" value="1"/>
</dbReference>
<comment type="caution">
    <text evidence="2">The sequence shown here is derived from an EMBL/GenBank/DDBJ whole genome shotgun (WGS) entry which is preliminary data.</text>
</comment>
<dbReference type="PANTHER" id="PTHR14289:SF16">
    <property type="entry name" value="POLYMERASE DELTA-INTERACTING PROTEIN 2"/>
    <property type="match status" value="1"/>
</dbReference>
<evidence type="ECO:0000259" key="1">
    <source>
        <dbReference type="PROSITE" id="PS51087"/>
    </source>
</evidence>
<dbReference type="EMBL" id="JANQAO010000001">
    <property type="protein sequence ID" value="MDM5146828.1"/>
    <property type="molecule type" value="Genomic_DNA"/>
</dbReference>
<sequence>MVSALTDAVGAKVEVLVKANYLPHANLVDGGEFIFAYEITICNVGNAAFQLLSRAWKITDGNGDIREVRGDGVIGKQPRITPDTTFCYTSYVDMPTPAGSMTGVYTMRLDDGSHFDAAIPIFSLVVPSMVN</sequence>
<dbReference type="Pfam" id="PF04379">
    <property type="entry name" value="DUF525"/>
    <property type="match status" value="1"/>
</dbReference>